<dbReference type="SUPFAM" id="SSF49464">
    <property type="entry name" value="Carboxypeptidase regulatory domain-like"/>
    <property type="match status" value="1"/>
</dbReference>
<dbReference type="KEGG" id="asx:CDL62_05335"/>
<dbReference type="RefSeq" id="WP_079556144.1">
    <property type="nucleotide sequence ID" value="NZ_CP021904.1"/>
</dbReference>
<dbReference type="OrthoDB" id="983143at2"/>
<dbReference type="InterPro" id="IPR043741">
    <property type="entry name" value="DUF5686"/>
</dbReference>
<evidence type="ECO:0000313" key="2">
    <source>
        <dbReference type="Proteomes" id="UP000191055"/>
    </source>
</evidence>
<dbReference type="Gene3D" id="2.60.40.1120">
    <property type="entry name" value="Carboxypeptidase-like, regulatory domain"/>
    <property type="match status" value="1"/>
</dbReference>
<sequence length="879" mass="101618">MCNFYWLKRLLFLLVLTLSYHFSYGSGLKGRVVDLDGNAVPGTSVFVKETHMGVTSNNDGYYELRLDIGSYTVIFQAMGFAKQEFKINVREDRWLELDIEFYPVQFQLQEVRIYSGGEDPAYAMMRRAIGLAPYYLRLAERYEAEVYLRGSLEMKKIPRLLRNRLSVNDIQVQPEDTYTQESMNLIKFAAPDTVHHTVIHSQSTFPIAEETTPIGYIGSSFYDPNNEMFVSPLSPQAMRHYRFRYEGYISEGGHIINRIRVIPRRKSQQLVEGDIYLVEGLWNIHSLDFTLEAFYGEVRMRQVYSPVQHGIWLPISHHFDLDVSIMGLQAAVNYIGSVKYLKVEPNNLLAVPEILASQMNASNTVDVGLLDEEKPKEVEPTRNQQRIETLMAKEELSNRDMMRLASMVERESRSREQVESLEIERTYHVHVKQDSLKQDSIDWNRLRPVPLTRHEARSFAVRDSLKAVADTTRTDTTKSVSGFTRARKFVMWGGNVPREGDFQVHYGGLTNLRGIGFNAVDGWRYRQSVDFRWQQDSLHRMVINTNIGYAFNRKALFGEMGIRQNYQPLRRGLLTIEAGSGAYDYKRTRGVAPLLNMASSLLFKENYSRFYENDFVSLRNKIDIANGLRLTTGLAWHQYNPLENSTNYSFFYQDRDYHANDITNSSVAGEHFDSQKAFVSRLELEYTPRYYYRINNGRKIMSHSDYPTFTLGVEHGSKILGSHSDYLLLESSIRKEAEFSFMPVFSWEVSGGTFLRNEQMHFSRFKHFEGSKIPAVFSNPGNSLMLLDDYSTSTNEWFVRANTTYSSPWLLLKNLPVLSSRMWNENLHFNYLHTPQISHYTQIGYSISRIFMAGTIGAFAGFSEGKYQHWGVRVAIVGW</sequence>
<dbReference type="Pfam" id="PF13715">
    <property type="entry name" value="CarbopepD_reg_2"/>
    <property type="match status" value="1"/>
</dbReference>
<evidence type="ECO:0000313" key="1">
    <source>
        <dbReference type="EMBL" id="SKB38182.1"/>
    </source>
</evidence>
<name>A0A1T5AT39_9BACT</name>
<organism evidence="1 2">
    <name type="scientific">Alkalitalea saponilacus</name>
    <dbReference type="NCBI Taxonomy" id="889453"/>
    <lineage>
        <taxon>Bacteria</taxon>
        <taxon>Pseudomonadati</taxon>
        <taxon>Bacteroidota</taxon>
        <taxon>Bacteroidia</taxon>
        <taxon>Marinilabiliales</taxon>
        <taxon>Marinilabiliaceae</taxon>
        <taxon>Alkalitalea</taxon>
    </lineage>
</organism>
<keyword evidence="2" id="KW-1185">Reference proteome</keyword>
<dbReference type="EMBL" id="FUYV01000001">
    <property type="protein sequence ID" value="SKB38182.1"/>
    <property type="molecule type" value="Genomic_DNA"/>
</dbReference>
<dbReference type="InterPro" id="IPR008969">
    <property type="entry name" value="CarboxyPept-like_regulatory"/>
</dbReference>
<protein>
    <submittedName>
        <fullName evidence="1">CarboxypepD_reg-like domain-containing protein</fullName>
    </submittedName>
</protein>
<reference evidence="1 2" key="1">
    <citation type="submission" date="2017-02" db="EMBL/GenBank/DDBJ databases">
        <authorList>
            <person name="Peterson S.W."/>
        </authorList>
    </citation>
    <scope>NUCLEOTIDE SEQUENCE [LARGE SCALE GENOMIC DNA]</scope>
    <source>
        <strain evidence="1 2">DSM 24412</strain>
    </source>
</reference>
<dbReference type="AlphaFoldDB" id="A0A1T5AT39"/>
<dbReference type="STRING" id="889453.SAMN03080601_00373"/>
<gene>
    <name evidence="1" type="ORF">SAMN03080601_00373</name>
</gene>
<accession>A0A1T5AT39</accession>
<proteinExistence type="predicted"/>
<dbReference type="Pfam" id="PF18939">
    <property type="entry name" value="DUF5686"/>
    <property type="match status" value="1"/>
</dbReference>
<dbReference type="Proteomes" id="UP000191055">
    <property type="component" value="Unassembled WGS sequence"/>
</dbReference>